<organism evidence="8 9">
    <name type="scientific">Polyangium sorediatum</name>
    <dbReference type="NCBI Taxonomy" id="889274"/>
    <lineage>
        <taxon>Bacteria</taxon>
        <taxon>Pseudomonadati</taxon>
        <taxon>Myxococcota</taxon>
        <taxon>Polyangia</taxon>
        <taxon>Polyangiales</taxon>
        <taxon>Polyangiaceae</taxon>
        <taxon>Polyangium</taxon>
    </lineage>
</organism>
<keyword evidence="1 8" id="KW-0808">Transferase</keyword>
<dbReference type="PANTHER" id="PTHR43289:SF30">
    <property type="entry name" value="NON-SPECIFIC SERINE_THREONINE PROTEIN KINASE"/>
    <property type="match status" value="1"/>
</dbReference>
<keyword evidence="9" id="KW-1185">Reference proteome</keyword>
<gene>
    <name evidence="8" type="ORF">QHF89_28080</name>
</gene>
<evidence type="ECO:0000256" key="6">
    <source>
        <dbReference type="SAM" id="Phobius"/>
    </source>
</evidence>
<keyword evidence="6" id="KW-0472">Membrane</keyword>
<dbReference type="RefSeq" id="WP_284721031.1">
    <property type="nucleotide sequence ID" value="NZ_JARZHI010000029.1"/>
</dbReference>
<keyword evidence="6" id="KW-0812">Transmembrane</keyword>
<evidence type="ECO:0000256" key="3">
    <source>
        <dbReference type="ARBA" id="ARBA00022777"/>
    </source>
</evidence>
<dbReference type="SMART" id="SM00220">
    <property type="entry name" value="S_TKc"/>
    <property type="match status" value="1"/>
</dbReference>
<evidence type="ECO:0000313" key="9">
    <source>
        <dbReference type="Proteomes" id="UP001160301"/>
    </source>
</evidence>
<evidence type="ECO:0000256" key="5">
    <source>
        <dbReference type="PROSITE-ProRule" id="PRU10141"/>
    </source>
</evidence>
<dbReference type="CDD" id="cd14014">
    <property type="entry name" value="STKc_PknB_like"/>
    <property type="match status" value="1"/>
</dbReference>
<dbReference type="InterPro" id="IPR008271">
    <property type="entry name" value="Ser/Thr_kinase_AS"/>
</dbReference>
<keyword evidence="6" id="KW-1133">Transmembrane helix</keyword>
<dbReference type="InterPro" id="IPR011990">
    <property type="entry name" value="TPR-like_helical_dom_sf"/>
</dbReference>
<dbReference type="SUPFAM" id="SSF56112">
    <property type="entry name" value="Protein kinase-like (PK-like)"/>
    <property type="match status" value="1"/>
</dbReference>
<dbReference type="GO" id="GO:0004674">
    <property type="term" value="F:protein serine/threonine kinase activity"/>
    <property type="evidence" value="ECO:0007669"/>
    <property type="project" value="UniProtKB-EC"/>
</dbReference>
<dbReference type="Gene3D" id="1.10.510.10">
    <property type="entry name" value="Transferase(Phosphotransferase) domain 1"/>
    <property type="match status" value="1"/>
</dbReference>
<feature type="domain" description="Protein kinase" evidence="7">
    <location>
        <begin position="31"/>
        <end position="291"/>
    </location>
</feature>
<dbReference type="PANTHER" id="PTHR43289">
    <property type="entry name" value="MITOGEN-ACTIVATED PROTEIN KINASE KINASE KINASE 20-RELATED"/>
    <property type="match status" value="1"/>
</dbReference>
<feature type="binding site" evidence="5">
    <location>
        <position position="60"/>
    </location>
    <ligand>
        <name>ATP</name>
        <dbReference type="ChEBI" id="CHEBI:30616"/>
    </ligand>
</feature>
<dbReference type="Proteomes" id="UP001160301">
    <property type="component" value="Unassembled WGS sequence"/>
</dbReference>
<proteinExistence type="predicted"/>
<keyword evidence="4 5" id="KW-0067">ATP-binding</keyword>
<comment type="caution">
    <text evidence="8">The sequence shown here is derived from an EMBL/GenBank/DDBJ whole genome shotgun (WGS) entry which is preliminary data.</text>
</comment>
<dbReference type="PROSITE" id="PS00108">
    <property type="entry name" value="PROTEIN_KINASE_ST"/>
    <property type="match status" value="1"/>
</dbReference>
<dbReference type="InterPro" id="IPR011009">
    <property type="entry name" value="Kinase-like_dom_sf"/>
</dbReference>
<evidence type="ECO:0000256" key="4">
    <source>
        <dbReference type="ARBA" id="ARBA00022840"/>
    </source>
</evidence>
<evidence type="ECO:0000256" key="2">
    <source>
        <dbReference type="ARBA" id="ARBA00022741"/>
    </source>
</evidence>
<dbReference type="PROSITE" id="PS50011">
    <property type="entry name" value="PROTEIN_KINASE_DOM"/>
    <property type="match status" value="1"/>
</dbReference>
<name>A0ABT6NYJ2_9BACT</name>
<keyword evidence="2 5" id="KW-0547">Nucleotide-binding</keyword>
<dbReference type="Pfam" id="PF00069">
    <property type="entry name" value="Pkinase"/>
    <property type="match status" value="1"/>
</dbReference>
<evidence type="ECO:0000259" key="7">
    <source>
        <dbReference type="PROSITE" id="PS50011"/>
    </source>
</evidence>
<dbReference type="Gene3D" id="3.30.200.20">
    <property type="entry name" value="Phosphorylase Kinase, domain 1"/>
    <property type="match status" value="1"/>
</dbReference>
<dbReference type="Gene3D" id="1.25.40.10">
    <property type="entry name" value="Tetratricopeptide repeat domain"/>
    <property type="match status" value="1"/>
</dbReference>
<dbReference type="InterPro" id="IPR017441">
    <property type="entry name" value="Protein_kinase_ATP_BS"/>
</dbReference>
<dbReference type="PROSITE" id="PS00107">
    <property type="entry name" value="PROTEIN_KINASE_ATP"/>
    <property type="match status" value="1"/>
</dbReference>
<dbReference type="InterPro" id="IPR000719">
    <property type="entry name" value="Prot_kinase_dom"/>
</dbReference>
<protein>
    <submittedName>
        <fullName evidence="8">Serine/threonine-protein kinase</fullName>
        <ecNumber evidence="8">2.7.11.1</ecNumber>
    </submittedName>
</protein>
<accession>A0ABT6NYJ2</accession>
<reference evidence="8 9" key="1">
    <citation type="submission" date="2023-04" db="EMBL/GenBank/DDBJ databases">
        <title>The genome sequence of Polyangium sorediatum DSM14670.</title>
        <authorList>
            <person name="Zhang X."/>
        </authorList>
    </citation>
    <scope>NUCLEOTIDE SEQUENCE [LARGE SCALE GENOMIC DNA]</scope>
    <source>
        <strain evidence="8 9">DSM 14670</strain>
    </source>
</reference>
<keyword evidence="3 8" id="KW-0418">Kinase</keyword>
<dbReference type="EMBL" id="JARZHI010000029">
    <property type="protein sequence ID" value="MDI1433388.1"/>
    <property type="molecule type" value="Genomic_DNA"/>
</dbReference>
<evidence type="ECO:0000313" key="8">
    <source>
        <dbReference type="EMBL" id="MDI1433388.1"/>
    </source>
</evidence>
<dbReference type="EC" id="2.7.11.1" evidence="8"/>
<feature type="transmembrane region" description="Helical" evidence="6">
    <location>
        <begin position="317"/>
        <end position="336"/>
    </location>
</feature>
<sequence length="1054" mass="114405">MDDTLPAPTTTSPVAMPPPRRGVPFALHAQYEDIELVGTGGMGNVFRARDKRLGRMVAIKLLKKDAPAARVSFLSEARAQARIEHENVCRVYEVGEADGEPFIAMQFIAGEPLSRAQARMTTAQKVEVMCAVASAVHEAHRQGLVHGDIKPGNILVEARPDGSFKPYVVDFGLAHEVSSWDPAARGAAMGTPAYMAPEQVTRDPRAAEPRTDVYGLGATLYDVLAGRPPYVDDDPWNIVLRLAKEDPEPLGAVVKGVPLELAAIVMRCLAREPSQRYESAGALAEDLGRFLEGEPIAAQRRAPGLGLRWMLRKNRSAVRLVAALLVVAFALTFAWVKQERAVAEQVRLTQEMGRVAMGMELLMRSAYQMPLHDVGRERALVRREIEAIERRMTAASPMSAGPGHYALGRGYLALGEPEAAYQHLERAKAAGYAPPELDYVLGTSLLELYVMHDGGLVRSSSESERDARRADIIERYKKPALAYLRAVLPARIEAPAYAEGLVAFYEGRYEETIAKARAAFAEAPLLYEAKKLEGDALAELALRAWTGGAPDWWTTMTGYLDGAVDAYRVAEDIARSDPRVLEAACSVHTRAMFATSYKGESPRPWFERGRAVCDRLLLADGGSTKARLVGAELRALYAYAVASRMRADERPAEAIEEAVRYGEEALDASGANLRAYMVLGTALRAKCLYLGARGQDARAALERASTIYQEGAREFPRSEVMPDSAAVVYVMQAEQERWRGVDVEATVREGLGILDRVDALGATTAMTHHKRSVLRLARAEQLVDQGRSPAAVVEALLADVQAGAALNPAWQGFAEARVAAHGLMARYALASGADPRDALEKGALALSELRKKDGESDEAHTYRGLWAMLEAQSRLQRKLDPSAALVEARSGYRAAVAAVPWTLSHALGLARVELLAARFAVSRRRGAGAMFEAARAPLLPWISDSVVDPEVHALLAESRALAAEWRAGLGEPAEDDVTQGLAMAGRALALNPRHARALVMRGRLLLVRGRAEQQAAARVEAAKDAGEALLAAFRENPLLASEHGAALEEARKLR</sequence>
<evidence type="ECO:0000256" key="1">
    <source>
        <dbReference type="ARBA" id="ARBA00022679"/>
    </source>
</evidence>